<proteinExistence type="inferred from homology"/>
<name>A0A9P8YM11_9PEZI</name>
<dbReference type="InterPro" id="IPR021765">
    <property type="entry name" value="UstYa-like"/>
</dbReference>
<evidence type="ECO:0000313" key="4">
    <source>
        <dbReference type="EMBL" id="KAH7041499.1"/>
    </source>
</evidence>
<dbReference type="GO" id="GO:0043386">
    <property type="term" value="P:mycotoxin biosynthetic process"/>
    <property type="evidence" value="ECO:0007669"/>
    <property type="project" value="InterPro"/>
</dbReference>
<dbReference type="OrthoDB" id="3687641at2759"/>
<reference evidence="4" key="1">
    <citation type="journal article" date="2021" name="Nat. Commun.">
        <title>Genetic determinants of endophytism in the Arabidopsis root mycobiome.</title>
        <authorList>
            <person name="Mesny F."/>
            <person name="Miyauchi S."/>
            <person name="Thiergart T."/>
            <person name="Pickel B."/>
            <person name="Atanasova L."/>
            <person name="Karlsson M."/>
            <person name="Huettel B."/>
            <person name="Barry K.W."/>
            <person name="Haridas S."/>
            <person name="Chen C."/>
            <person name="Bauer D."/>
            <person name="Andreopoulos W."/>
            <person name="Pangilinan J."/>
            <person name="LaButti K."/>
            <person name="Riley R."/>
            <person name="Lipzen A."/>
            <person name="Clum A."/>
            <person name="Drula E."/>
            <person name="Henrissat B."/>
            <person name="Kohler A."/>
            <person name="Grigoriev I.V."/>
            <person name="Martin F.M."/>
            <person name="Hacquard S."/>
        </authorList>
    </citation>
    <scope>NUCLEOTIDE SEQUENCE</scope>
    <source>
        <strain evidence="4">MPI-CAGE-CH-0230</strain>
    </source>
</reference>
<dbReference type="AlphaFoldDB" id="A0A9P8YM11"/>
<evidence type="ECO:0000256" key="3">
    <source>
        <dbReference type="ARBA" id="ARBA00035112"/>
    </source>
</evidence>
<comment type="caution">
    <text evidence="4">The sequence shown here is derived from an EMBL/GenBank/DDBJ whole genome shotgun (WGS) entry which is preliminary data.</text>
</comment>
<dbReference type="PANTHER" id="PTHR33365">
    <property type="entry name" value="YALI0B05434P"/>
    <property type="match status" value="1"/>
</dbReference>
<dbReference type="EMBL" id="JAGTJQ010000001">
    <property type="protein sequence ID" value="KAH7041499.1"/>
    <property type="molecule type" value="Genomic_DNA"/>
</dbReference>
<evidence type="ECO:0000256" key="2">
    <source>
        <dbReference type="ARBA" id="ARBA00023002"/>
    </source>
</evidence>
<comment type="pathway">
    <text evidence="1">Mycotoxin biosynthesis.</text>
</comment>
<evidence type="ECO:0008006" key="6">
    <source>
        <dbReference type="Google" id="ProtNLM"/>
    </source>
</evidence>
<dbReference type="GeneID" id="70178735"/>
<dbReference type="GO" id="GO:0016491">
    <property type="term" value="F:oxidoreductase activity"/>
    <property type="evidence" value="ECO:0007669"/>
    <property type="project" value="UniProtKB-KW"/>
</dbReference>
<dbReference type="Pfam" id="PF11807">
    <property type="entry name" value="UstYa"/>
    <property type="match status" value="1"/>
</dbReference>
<dbReference type="PANTHER" id="PTHR33365:SF11">
    <property type="entry name" value="TAT PATHWAY SIGNAL SEQUENCE"/>
    <property type="match status" value="1"/>
</dbReference>
<sequence>MRQSRRRRGSYYGYDSEGGSGGGGLLAALKEHRWLIDTGLLVMIMFLLLFRPQRGRAHFWEGAGDLTGFAPEFSQKIVSFTPDPGFLPDNASEFFTDAVQDKWLGLVPPGLGYVNVVDPSTYDNLPTKLTDFEDDEYVVTTSVTHQLHCLHSIAKAYSTMRLPAAEQTPMTEEEVWHVGHCFDYLRQSLMCCGDVALEGQQTTFPGDPTLSGSDGWDAKHVCKDYGEVYEHLKTSAVNHNKWIS</sequence>
<accession>A0A9P8YM11</accession>
<dbReference type="Proteomes" id="UP000756346">
    <property type="component" value="Unassembled WGS sequence"/>
</dbReference>
<protein>
    <recommendedName>
        <fullName evidence="6">Oxidase ustYa</fullName>
    </recommendedName>
</protein>
<dbReference type="RefSeq" id="XP_046019554.1">
    <property type="nucleotide sequence ID" value="XM_046149189.1"/>
</dbReference>
<comment type="similarity">
    <text evidence="3">Belongs to the ustYa family.</text>
</comment>
<evidence type="ECO:0000313" key="5">
    <source>
        <dbReference type="Proteomes" id="UP000756346"/>
    </source>
</evidence>
<keyword evidence="2" id="KW-0560">Oxidoreductase</keyword>
<keyword evidence="5" id="KW-1185">Reference proteome</keyword>
<evidence type="ECO:0000256" key="1">
    <source>
        <dbReference type="ARBA" id="ARBA00004685"/>
    </source>
</evidence>
<organism evidence="4 5">
    <name type="scientific">Microdochium trichocladiopsis</name>
    <dbReference type="NCBI Taxonomy" id="1682393"/>
    <lineage>
        <taxon>Eukaryota</taxon>
        <taxon>Fungi</taxon>
        <taxon>Dikarya</taxon>
        <taxon>Ascomycota</taxon>
        <taxon>Pezizomycotina</taxon>
        <taxon>Sordariomycetes</taxon>
        <taxon>Xylariomycetidae</taxon>
        <taxon>Xylariales</taxon>
        <taxon>Microdochiaceae</taxon>
        <taxon>Microdochium</taxon>
    </lineage>
</organism>
<gene>
    <name evidence="4" type="ORF">B0I36DRAFT_232921</name>
</gene>